<keyword evidence="5 7" id="KW-0472">Membrane</keyword>
<organism evidence="9 10">
    <name type="scientific">Kineococcus endophyticus</name>
    <dbReference type="NCBI Taxonomy" id="1181883"/>
    <lineage>
        <taxon>Bacteria</taxon>
        <taxon>Bacillati</taxon>
        <taxon>Actinomycetota</taxon>
        <taxon>Actinomycetes</taxon>
        <taxon>Kineosporiales</taxon>
        <taxon>Kineosporiaceae</taxon>
        <taxon>Kineococcus</taxon>
    </lineage>
</organism>
<evidence type="ECO:0000256" key="5">
    <source>
        <dbReference type="ARBA" id="ARBA00023136"/>
    </source>
</evidence>
<dbReference type="InterPro" id="IPR051791">
    <property type="entry name" value="Pra-immunoreactive"/>
</dbReference>
<comment type="subcellular location">
    <subcellularLocation>
        <location evidence="1">Cell membrane</location>
        <topology evidence="1">Multi-pass membrane protein</topology>
    </subcellularLocation>
</comment>
<dbReference type="EMBL" id="JBFNQN010000001">
    <property type="protein sequence ID" value="MEW9263397.1"/>
    <property type="molecule type" value="Genomic_DNA"/>
</dbReference>
<dbReference type="PANTHER" id="PTHR36115">
    <property type="entry name" value="PROLINE-RICH ANTIGEN HOMOLOG-RELATED"/>
    <property type="match status" value="1"/>
</dbReference>
<feature type="transmembrane region" description="Helical" evidence="7">
    <location>
        <begin position="43"/>
        <end position="61"/>
    </location>
</feature>
<feature type="transmembrane region" description="Helical" evidence="7">
    <location>
        <begin position="73"/>
        <end position="94"/>
    </location>
</feature>
<gene>
    <name evidence="9" type="ORF">AB1207_01430</name>
</gene>
<dbReference type="InterPro" id="IPR016795">
    <property type="entry name" value="UCP021697"/>
</dbReference>
<comment type="caution">
    <text evidence="9">The sequence shown here is derived from an EMBL/GenBank/DDBJ whole genome shotgun (WGS) entry which is preliminary data.</text>
</comment>
<sequence>MADRTTRKSPDPDPAEPPAQAPGVRLGLPATGSGSVAGWGRRILGLVVDWVVATLVARTVLEGLGRDLGPLLVFFVMHLLLVSTIGMSIGHAVVGIAVRRLDGRPVGLAMGALRALLLTLVIPAVVFDSDRRGLHDKVATVVVVRR</sequence>
<feature type="transmembrane region" description="Helical" evidence="7">
    <location>
        <begin position="106"/>
        <end position="127"/>
    </location>
</feature>
<evidence type="ECO:0000313" key="10">
    <source>
        <dbReference type="Proteomes" id="UP001555826"/>
    </source>
</evidence>
<evidence type="ECO:0000259" key="8">
    <source>
        <dbReference type="Pfam" id="PF06271"/>
    </source>
</evidence>
<evidence type="ECO:0000256" key="6">
    <source>
        <dbReference type="SAM" id="MobiDB-lite"/>
    </source>
</evidence>
<keyword evidence="2" id="KW-1003">Cell membrane</keyword>
<feature type="domain" description="RDD" evidence="8">
    <location>
        <begin position="69"/>
        <end position="139"/>
    </location>
</feature>
<proteinExistence type="predicted"/>
<dbReference type="PIRSF" id="PIRSF021697">
    <property type="entry name" value="UCP021697"/>
    <property type="match status" value="1"/>
</dbReference>
<reference evidence="9 10" key="1">
    <citation type="submission" date="2024-07" db="EMBL/GenBank/DDBJ databases">
        <authorList>
            <person name="Thanompreechachai J."/>
            <person name="Duangmal K."/>
        </authorList>
    </citation>
    <scope>NUCLEOTIDE SEQUENCE [LARGE SCALE GENOMIC DNA]</scope>
    <source>
        <strain evidence="9 10">KCTC 19886</strain>
    </source>
</reference>
<keyword evidence="4 7" id="KW-1133">Transmembrane helix</keyword>
<feature type="compositionally biased region" description="Basic and acidic residues" evidence="6">
    <location>
        <begin position="1"/>
        <end position="11"/>
    </location>
</feature>
<feature type="region of interest" description="Disordered" evidence="6">
    <location>
        <begin position="1"/>
        <end position="27"/>
    </location>
</feature>
<dbReference type="PANTHER" id="PTHR36115:SF6">
    <property type="entry name" value="PROLINE-RICH ANTIGEN HOMOLOG"/>
    <property type="match status" value="1"/>
</dbReference>
<accession>A0ABV3P2A7</accession>
<evidence type="ECO:0000256" key="2">
    <source>
        <dbReference type="ARBA" id="ARBA00022475"/>
    </source>
</evidence>
<evidence type="ECO:0000256" key="1">
    <source>
        <dbReference type="ARBA" id="ARBA00004651"/>
    </source>
</evidence>
<dbReference type="Pfam" id="PF06271">
    <property type="entry name" value="RDD"/>
    <property type="match status" value="1"/>
</dbReference>
<dbReference type="RefSeq" id="WP_367635984.1">
    <property type="nucleotide sequence ID" value="NZ_JBFNQN010000001.1"/>
</dbReference>
<evidence type="ECO:0000256" key="3">
    <source>
        <dbReference type="ARBA" id="ARBA00022692"/>
    </source>
</evidence>
<keyword evidence="3 7" id="KW-0812">Transmembrane</keyword>
<protein>
    <submittedName>
        <fullName evidence="9">RDD family protein</fullName>
    </submittedName>
</protein>
<dbReference type="Proteomes" id="UP001555826">
    <property type="component" value="Unassembled WGS sequence"/>
</dbReference>
<dbReference type="InterPro" id="IPR010432">
    <property type="entry name" value="RDD"/>
</dbReference>
<keyword evidence="10" id="KW-1185">Reference proteome</keyword>
<name>A0ABV3P2A7_9ACTN</name>
<evidence type="ECO:0000313" key="9">
    <source>
        <dbReference type="EMBL" id="MEW9263397.1"/>
    </source>
</evidence>
<evidence type="ECO:0000256" key="7">
    <source>
        <dbReference type="SAM" id="Phobius"/>
    </source>
</evidence>
<evidence type="ECO:0000256" key="4">
    <source>
        <dbReference type="ARBA" id="ARBA00022989"/>
    </source>
</evidence>